<keyword evidence="1" id="KW-0732">Signal</keyword>
<evidence type="ECO:0000256" key="1">
    <source>
        <dbReference type="SAM" id="SignalP"/>
    </source>
</evidence>
<name>A0ABN7X472_GIGMA</name>
<protein>
    <submittedName>
        <fullName evidence="2">13559_t:CDS:1</fullName>
    </submittedName>
</protein>
<dbReference type="EMBL" id="CAJVQB010085632">
    <property type="protein sequence ID" value="CAG8846948.1"/>
    <property type="molecule type" value="Genomic_DNA"/>
</dbReference>
<keyword evidence="3" id="KW-1185">Reference proteome</keyword>
<gene>
    <name evidence="2" type="ORF">GMARGA_LOCUS38416</name>
</gene>
<feature type="non-terminal residue" evidence="2">
    <location>
        <position position="1"/>
    </location>
</feature>
<proteinExistence type="predicted"/>
<dbReference type="Proteomes" id="UP000789901">
    <property type="component" value="Unassembled WGS sequence"/>
</dbReference>
<organism evidence="2 3">
    <name type="scientific">Gigaspora margarita</name>
    <dbReference type="NCBI Taxonomy" id="4874"/>
    <lineage>
        <taxon>Eukaryota</taxon>
        <taxon>Fungi</taxon>
        <taxon>Fungi incertae sedis</taxon>
        <taxon>Mucoromycota</taxon>
        <taxon>Glomeromycotina</taxon>
        <taxon>Glomeromycetes</taxon>
        <taxon>Diversisporales</taxon>
        <taxon>Gigasporaceae</taxon>
        <taxon>Gigaspora</taxon>
    </lineage>
</organism>
<reference evidence="2 3" key="1">
    <citation type="submission" date="2021-06" db="EMBL/GenBank/DDBJ databases">
        <authorList>
            <person name="Kallberg Y."/>
            <person name="Tangrot J."/>
            <person name="Rosling A."/>
        </authorList>
    </citation>
    <scope>NUCLEOTIDE SEQUENCE [LARGE SCALE GENOMIC DNA]</scope>
    <source>
        <strain evidence="2 3">120-4 pot B 10/14</strain>
    </source>
</reference>
<comment type="caution">
    <text evidence="2">The sequence shown here is derived from an EMBL/GenBank/DDBJ whole genome shotgun (WGS) entry which is preliminary data.</text>
</comment>
<evidence type="ECO:0000313" key="2">
    <source>
        <dbReference type="EMBL" id="CAG8846948.1"/>
    </source>
</evidence>
<feature type="chain" id="PRO_5046300601" evidence="1">
    <location>
        <begin position="27"/>
        <end position="64"/>
    </location>
</feature>
<feature type="signal peptide" evidence="1">
    <location>
        <begin position="1"/>
        <end position="26"/>
    </location>
</feature>
<accession>A0ABN7X472</accession>
<evidence type="ECO:0000313" key="3">
    <source>
        <dbReference type="Proteomes" id="UP000789901"/>
    </source>
</evidence>
<sequence length="64" mass="7313">DLLEGSCSSVFLLLIWFTRSLKSVVGGLLDEGFEEEDFEKEENPKISFFVREEGWINELDSLAV</sequence>